<keyword evidence="1" id="KW-0812">Transmembrane</keyword>
<proteinExistence type="predicted"/>
<dbReference type="EMBL" id="JABFAC010000003">
    <property type="protein sequence ID" value="MBA0608641.1"/>
    <property type="molecule type" value="Genomic_DNA"/>
</dbReference>
<evidence type="ECO:0000256" key="1">
    <source>
        <dbReference type="SAM" id="Phobius"/>
    </source>
</evidence>
<dbReference type="AlphaFoldDB" id="A0A7J8R4E1"/>
<dbReference type="Proteomes" id="UP000593561">
    <property type="component" value="Unassembled WGS sequence"/>
</dbReference>
<protein>
    <submittedName>
        <fullName evidence="2">Uncharacterized protein</fullName>
    </submittedName>
</protein>
<reference evidence="2 3" key="1">
    <citation type="journal article" date="2019" name="Genome Biol. Evol.">
        <title>Insights into the evolution of the New World diploid cottons (Gossypium, subgenus Houzingenia) based on genome sequencing.</title>
        <authorList>
            <person name="Grover C.E."/>
            <person name="Arick M.A. 2nd"/>
            <person name="Thrash A."/>
            <person name="Conover J.L."/>
            <person name="Sanders W.S."/>
            <person name="Peterson D.G."/>
            <person name="Frelichowski J.E."/>
            <person name="Scheffler J.A."/>
            <person name="Scheffler B.E."/>
            <person name="Wendel J.F."/>
        </authorList>
    </citation>
    <scope>NUCLEOTIDE SEQUENCE [LARGE SCALE GENOMIC DNA]</scope>
    <source>
        <strain evidence="2">27</strain>
        <tissue evidence="2">Leaf</tissue>
    </source>
</reference>
<feature type="transmembrane region" description="Helical" evidence="1">
    <location>
        <begin position="45"/>
        <end position="70"/>
    </location>
</feature>
<keyword evidence="1" id="KW-1133">Transmembrane helix</keyword>
<evidence type="ECO:0000313" key="3">
    <source>
        <dbReference type="Proteomes" id="UP000593561"/>
    </source>
</evidence>
<accession>A0A7J8R4E1</accession>
<gene>
    <name evidence="2" type="ORF">Godav_020834</name>
</gene>
<name>A0A7J8R4E1_GOSDV</name>
<evidence type="ECO:0000313" key="2">
    <source>
        <dbReference type="EMBL" id="MBA0608641.1"/>
    </source>
</evidence>
<keyword evidence="3" id="KW-1185">Reference proteome</keyword>
<sequence length="71" mass="8159">MRSGAIIALLQSTVFMLQALCKPFLAILNSYLMSMLRTPNPRLPIWPRVPMFLIMILLILVCINSMLIWLI</sequence>
<keyword evidence="1" id="KW-0472">Membrane</keyword>
<organism evidence="2 3">
    <name type="scientific">Gossypium davidsonii</name>
    <name type="common">Davidson's cotton</name>
    <name type="synonym">Gossypium klotzschianum subsp. davidsonii</name>
    <dbReference type="NCBI Taxonomy" id="34287"/>
    <lineage>
        <taxon>Eukaryota</taxon>
        <taxon>Viridiplantae</taxon>
        <taxon>Streptophyta</taxon>
        <taxon>Embryophyta</taxon>
        <taxon>Tracheophyta</taxon>
        <taxon>Spermatophyta</taxon>
        <taxon>Magnoliopsida</taxon>
        <taxon>eudicotyledons</taxon>
        <taxon>Gunneridae</taxon>
        <taxon>Pentapetalae</taxon>
        <taxon>rosids</taxon>
        <taxon>malvids</taxon>
        <taxon>Malvales</taxon>
        <taxon>Malvaceae</taxon>
        <taxon>Malvoideae</taxon>
        <taxon>Gossypium</taxon>
    </lineage>
</organism>
<comment type="caution">
    <text evidence="2">The sequence shown here is derived from an EMBL/GenBank/DDBJ whole genome shotgun (WGS) entry which is preliminary data.</text>
</comment>